<dbReference type="EMBL" id="PGOL01004947">
    <property type="protein sequence ID" value="PKI36247.1"/>
    <property type="molecule type" value="Genomic_DNA"/>
</dbReference>
<dbReference type="SUPFAM" id="SSF56672">
    <property type="entry name" value="DNA/RNA polymerases"/>
    <property type="match status" value="1"/>
</dbReference>
<organism evidence="2 3">
    <name type="scientific">Punica granatum</name>
    <name type="common">Pomegranate</name>
    <dbReference type="NCBI Taxonomy" id="22663"/>
    <lineage>
        <taxon>Eukaryota</taxon>
        <taxon>Viridiplantae</taxon>
        <taxon>Streptophyta</taxon>
        <taxon>Embryophyta</taxon>
        <taxon>Tracheophyta</taxon>
        <taxon>Spermatophyta</taxon>
        <taxon>Magnoliopsida</taxon>
        <taxon>eudicotyledons</taxon>
        <taxon>Gunneridae</taxon>
        <taxon>Pentapetalae</taxon>
        <taxon>rosids</taxon>
        <taxon>malvids</taxon>
        <taxon>Myrtales</taxon>
        <taxon>Lythraceae</taxon>
        <taxon>Punica</taxon>
    </lineage>
</organism>
<sequence>MEELVNATITDSKNERLIQTPDDKEILMALNSIPNLKSPSPDGIPSLFYKHYGDTMKPLLISTVKSFFNSGFILQEWNNTFICLVPKCQGAFTFKDVRPISLCNVCYKVILKIIANRLKPLLERIISPNQTAFIEGRLINENGLLAQEILHIMRKTKARKGWFEMKIDFTKAFDNLEWSFIIKILESLGFHQIFISWIYQCISTTTFSILLNGSLHGHFSPSRGIRQGDPILPYLFVVSMEILSRVLYRAKSNRDIKGIQISRGGPQISHLMFADDLLILSRATEANIKNVKSILDKFCSWSGQEVNSTKSGLFFSKNTTVEMRRISESILGIRKLKDNSKYLGNPLFIKHRRKESFQFLIDKIKSKLASWKAKLLSWAGRATLINPVINNTPIYTMSLFRLLKSTLSAIDKVTRRFWWGVNKEEGSYFAPKSWDNICQPRAKGGLGFYRAEDSNKAMLSKQLGHLPKPITASQEEW</sequence>
<comment type="caution">
    <text evidence="2">The sequence shown here is derived from an EMBL/GenBank/DDBJ whole genome shotgun (WGS) entry which is preliminary data.</text>
</comment>
<dbReference type="InterPro" id="IPR000477">
    <property type="entry name" value="RT_dom"/>
</dbReference>
<dbReference type="AlphaFoldDB" id="A0A2I0HX23"/>
<keyword evidence="3" id="KW-1185">Reference proteome</keyword>
<feature type="domain" description="Reverse transcriptase" evidence="1">
    <location>
        <begin position="66"/>
        <end position="347"/>
    </location>
</feature>
<dbReference type="STRING" id="22663.A0A2I0HX23"/>
<dbReference type="PANTHER" id="PTHR33116:SF86">
    <property type="entry name" value="REVERSE TRANSCRIPTASE DOMAIN-CONTAINING PROTEIN"/>
    <property type="match status" value="1"/>
</dbReference>
<dbReference type="CDD" id="cd01650">
    <property type="entry name" value="RT_nLTR_like"/>
    <property type="match status" value="1"/>
</dbReference>
<evidence type="ECO:0000313" key="3">
    <source>
        <dbReference type="Proteomes" id="UP000233551"/>
    </source>
</evidence>
<name>A0A2I0HX23_PUNGR</name>
<dbReference type="Proteomes" id="UP000233551">
    <property type="component" value="Unassembled WGS sequence"/>
</dbReference>
<dbReference type="PANTHER" id="PTHR33116">
    <property type="entry name" value="REVERSE TRANSCRIPTASE ZINC-BINDING DOMAIN-CONTAINING PROTEIN-RELATED-RELATED"/>
    <property type="match status" value="1"/>
</dbReference>
<proteinExistence type="predicted"/>
<dbReference type="InterPro" id="IPR043502">
    <property type="entry name" value="DNA/RNA_pol_sf"/>
</dbReference>
<dbReference type="Pfam" id="PF00078">
    <property type="entry name" value="RVT_1"/>
    <property type="match status" value="1"/>
</dbReference>
<evidence type="ECO:0000313" key="2">
    <source>
        <dbReference type="EMBL" id="PKI36247.1"/>
    </source>
</evidence>
<accession>A0A2I0HX23</accession>
<dbReference type="PROSITE" id="PS50878">
    <property type="entry name" value="RT_POL"/>
    <property type="match status" value="1"/>
</dbReference>
<reference evidence="2 3" key="1">
    <citation type="submission" date="2017-11" db="EMBL/GenBank/DDBJ databases">
        <title>De-novo sequencing of pomegranate (Punica granatum L.) genome.</title>
        <authorList>
            <person name="Akparov Z."/>
            <person name="Amiraslanov A."/>
            <person name="Hajiyeva S."/>
            <person name="Abbasov M."/>
            <person name="Kaur K."/>
            <person name="Hamwieh A."/>
            <person name="Solovyev V."/>
            <person name="Salamov A."/>
            <person name="Braich B."/>
            <person name="Kosarev P."/>
            <person name="Mahmoud A."/>
            <person name="Hajiyev E."/>
            <person name="Babayeva S."/>
            <person name="Izzatullayeva V."/>
            <person name="Mammadov A."/>
            <person name="Mammadov A."/>
            <person name="Sharifova S."/>
            <person name="Ojaghi J."/>
            <person name="Eynullazada K."/>
            <person name="Bayramov B."/>
            <person name="Abdulazimova A."/>
            <person name="Shahmuradov I."/>
        </authorList>
    </citation>
    <scope>NUCLEOTIDE SEQUENCE [LARGE SCALE GENOMIC DNA]</scope>
    <source>
        <strain evidence="3">cv. AG2017</strain>
        <tissue evidence="2">Leaf</tissue>
    </source>
</reference>
<gene>
    <name evidence="2" type="ORF">CRG98_043359</name>
</gene>
<protein>
    <recommendedName>
        <fullName evidence="1">Reverse transcriptase domain-containing protein</fullName>
    </recommendedName>
</protein>
<evidence type="ECO:0000259" key="1">
    <source>
        <dbReference type="PROSITE" id="PS50878"/>
    </source>
</evidence>